<feature type="region of interest" description="Disordered" evidence="1">
    <location>
        <begin position="124"/>
        <end position="155"/>
    </location>
</feature>
<feature type="region of interest" description="Disordered" evidence="1">
    <location>
        <begin position="1"/>
        <end position="39"/>
    </location>
</feature>
<feature type="compositionally biased region" description="Pro residues" evidence="1">
    <location>
        <begin position="232"/>
        <end position="247"/>
    </location>
</feature>
<evidence type="ECO:0000313" key="2">
    <source>
        <dbReference type="Proteomes" id="UP000887566"/>
    </source>
</evidence>
<feature type="compositionally biased region" description="Basic residues" evidence="1">
    <location>
        <begin position="341"/>
        <end position="360"/>
    </location>
</feature>
<dbReference type="AlphaFoldDB" id="A0A914WBG9"/>
<feature type="compositionally biased region" description="Low complexity" evidence="1">
    <location>
        <begin position="299"/>
        <end position="325"/>
    </location>
</feature>
<dbReference type="Proteomes" id="UP000887566">
    <property type="component" value="Unplaced"/>
</dbReference>
<keyword evidence="2" id="KW-1185">Reference proteome</keyword>
<feature type="region of interest" description="Disordered" evidence="1">
    <location>
        <begin position="211"/>
        <end position="372"/>
    </location>
</feature>
<feature type="compositionally biased region" description="Low complexity" evidence="1">
    <location>
        <begin position="248"/>
        <end position="257"/>
    </location>
</feature>
<feature type="compositionally biased region" description="Basic and acidic residues" evidence="1">
    <location>
        <begin position="264"/>
        <end position="277"/>
    </location>
</feature>
<evidence type="ECO:0000256" key="1">
    <source>
        <dbReference type="SAM" id="MobiDB-lite"/>
    </source>
</evidence>
<sequence>QDTPLSPDPSPDEIAGGSSAAAHQKSRPRPPSSPSQLAPDTSIEDMAALIDQYVTEQRTNWAELNDVDELWTFADEFSAQRGGIPDNLLKPALLLVLERHLSNTQADWMHRHLTDLVRAWKRETAKEKSDPRPTAVQMAAPSYSPPPEARKRGVNADRKRKLAGLMGVGALLTNARERFGNEEGELQDEDAWVSNQTLDDFGTELSWESWSALSGEKPPPDAVPSFRLVRRPFPPTGRKPWRPPPPAANSAGASKKPPSTPPIEENRKKTTVKDKKANIPAGDEEIAQAPELEEGEMTSSAGSSDGSGSSSSDDSSSSGASSSSGGERKKAKIDKKAVKSRERRRHRRQEERKKKKKHEKRGGGGGGDWMQPMMSMMTQMYQSRVQMMQHMNPQQKQHMANMMNMMRQMQSGQMPNMASMMQMMQGMGGQQQQAMDYMRQMMAQQQAGYSYQPQQPSAATAPYGSYYGNQ</sequence>
<dbReference type="WBParaSite" id="PSAMB.scaffold3466size18167.g21585.t1">
    <property type="protein sequence ID" value="PSAMB.scaffold3466size18167.g21585.t1"/>
    <property type="gene ID" value="PSAMB.scaffold3466size18167.g21585"/>
</dbReference>
<feature type="compositionally biased region" description="Low complexity" evidence="1">
    <location>
        <begin position="448"/>
        <end position="457"/>
    </location>
</feature>
<feature type="compositionally biased region" description="Acidic residues" evidence="1">
    <location>
        <begin position="282"/>
        <end position="296"/>
    </location>
</feature>
<accession>A0A914WBG9</accession>
<evidence type="ECO:0000313" key="3">
    <source>
        <dbReference type="WBParaSite" id="PSAMB.scaffold3466size18167.g21585.t1"/>
    </source>
</evidence>
<organism evidence="2 3">
    <name type="scientific">Plectus sambesii</name>
    <dbReference type="NCBI Taxonomy" id="2011161"/>
    <lineage>
        <taxon>Eukaryota</taxon>
        <taxon>Metazoa</taxon>
        <taxon>Ecdysozoa</taxon>
        <taxon>Nematoda</taxon>
        <taxon>Chromadorea</taxon>
        <taxon>Plectida</taxon>
        <taxon>Plectina</taxon>
        <taxon>Plectoidea</taxon>
        <taxon>Plectidae</taxon>
        <taxon>Plectus</taxon>
    </lineage>
</organism>
<reference evidence="3" key="1">
    <citation type="submission" date="2022-11" db="UniProtKB">
        <authorList>
            <consortium name="WormBaseParasite"/>
        </authorList>
    </citation>
    <scope>IDENTIFICATION</scope>
</reference>
<protein>
    <submittedName>
        <fullName evidence="3">Uncharacterized protein</fullName>
    </submittedName>
</protein>
<proteinExistence type="predicted"/>
<name>A0A914WBG9_9BILA</name>
<feature type="region of interest" description="Disordered" evidence="1">
    <location>
        <begin position="448"/>
        <end position="470"/>
    </location>
</feature>